<dbReference type="InterPro" id="IPR038508">
    <property type="entry name" value="ArfGAP_dom_sf"/>
</dbReference>
<evidence type="ECO:0000256" key="4">
    <source>
        <dbReference type="ARBA" id="ARBA00022833"/>
    </source>
</evidence>
<keyword evidence="1" id="KW-0479">Metal-binding</keyword>
<dbReference type="GO" id="GO:0008270">
    <property type="term" value="F:zinc ion binding"/>
    <property type="evidence" value="ECO:0007669"/>
    <property type="project" value="UniProtKB-KW"/>
</dbReference>
<feature type="compositionally biased region" description="Gly residues" evidence="6">
    <location>
        <begin position="343"/>
        <end position="354"/>
    </location>
</feature>
<evidence type="ECO:0000256" key="5">
    <source>
        <dbReference type="PROSITE-ProRule" id="PRU00288"/>
    </source>
</evidence>
<keyword evidence="2" id="KW-0677">Repeat</keyword>
<evidence type="ECO:0000256" key="6">
    <source>
        <dbReference type="SAM" id="MobiDB-lite"/>
    </source>
</evidence>
<keyword evidence="3 5" id="KW-0863">Zinc-finger</keyword>
<dbReference type="PROSITE" id="PS50115">
    <property type="entry name" value="ARFGAP"/>
    <property type="match status" value="1"/>
</dbReference>
<evidence type="ECO:0000256" key="2">
    <source>
        <dbReference type="ARBA" id="ARBA00022737"/>
    </source>
</evidence>
<feature type="compositionally biased region" description="Low complexity" evidence="6">
    <location>
        <begin position="314"/>
        <end position="323"/>
    </location>
</feature>
<keyword evidence="4" id="KW-0862">Zinc</keyword>
<feature type="compositionally biased region" description="Low complexity" evidence="6">
    <location>
        <begin position="195"/>
        <end position="209"/>
    </location>
</feature>
<evidence type="ECO:0000313" key="8">
    <source>
        <dbReference type="EMBL" id="KAL3846513.1"/>
    </source>
</evidence>
<feature type="region of interest" description="Disordered" evidence="6">
    <location>
        <begin position="172"/>
        <end position="234"/>
    </location>
</feature>
<dbReference type="EMBL" id="JBJQND010000016">
    <property type="protein sequence ID" value="KAL3846513.1"/>
    <property type="molecule type" value="Genomic_DNA"/>
</dbReference>
<dbReference type="SUPFAM" id="SSF57863">
    <property type="entry name" value="ArfGap/RecO-like zinc finger"/>
    <property type="match status" value="1"/>
</dbReference>
<dbReference type="Proteomes" id="UP001634394">
    <property type="component" value="Unassembled WGS sequence"/>
</dbReference>
<dbReference type="AlphaFoldDB" id="A0ABD3UED4"/>
<evidence type="ECO:0000256" key="3">
    <source>
        <dbReference type="ARBA" id="ARBA00022771"/>
    </source>
</evidence>
<feature type="region of interest" description="Disordered" evidence="6">
    <location>
        <begin position="314"/>
        <end position="384"/>
    </location>
</feature>
<dbReference type="InterPro" id="IPR037278">
    <property type="entry name" value="ARFGAP/RecO"/>
</dbReference>
<dbReference type="InterPro" id="IPR001164">
    <property type="entry name" value="ArfGAP_dom"/>
</dbReference>
<dbReference type="PRINTS" id="PR00405">
    <property type="entry name" value="REVINTRACTNG"/>
</dbReference>
<feature type="compositionally biased region" description="Low complexity" evidence="6">
    <location>
        <begin position="367"/>
        <end position="384"/>
    </location>
</feature>
<evidence type="ECO:0000256" key="1">
    <source>
        <dbReference type="ARBA" id="ARBA00022723"/>
    </source>
</evidence>
<dbReference type="PANTHER" id="PTHR46134:SF3">
    <property type="entry name" value="ARFGAP WITH FG REPEATS 1"/>
    <property type="match status" value="1"/>
</dbReference>
<protein>
    <recommendedName>
        <fullName evidence="7">Arf-GAP domain-containing protein</fullName>
    </recommendedName>
</protein>
<gene>
    <name evidence="8" type="ORF">ACJMK2_017493</name>
</gene>
<dbReference type="Pfam" id="PF01412">
    <property type="entry name" value="ArfGap"/>
    <property type="match status" value="1"/>
</dbReference>
<dbReference type="InterPro" id="IPR052248">
    <property type="entry name" value="Arf-GAP_FG-repeat_protein"/>
</dbReference>
<evidence type="ECO:0000313" key="9">
    <source>
        <dbReference type="Proteomes" id="UP001634394"/>
    </source>
</evidence>
<feature type="compositionally biased region" description="Polar residues" evidence="6">
    <location>
        <begin position="184"/>
        <end position="194"/>
    </location>
</feature>
<name>A0ABD3UED4_SINWO</name>
<comment type="caution">
    <text evidence="8">The sequence shown here is derived from an EMBL/GenBank/DDBJ whole genome shotgun (WGS) entry which is preliminary data.</text>
</comment>
<reference evidence="8 9" key="1">
    <citation type="submission" date="2024-11" db="EMBL/GenBank/DDBJ databases">
        <title>Chromosome-level genome assembly of the freshwater bivalve Anodonta woodiana.</title>
        <authorList>
            <person name="Chen X."/>
        </authorList>
    </citation>
    <scope>NUCLEOTIDE SEQUENCE [LARGE SCALE GENOMIC DNA]</scope>
    <source>
        <strain evidence="8">MN2024</strain>
        <tissue evidence="8">Gills</tissue>
    </source>
</reference>
<dbReference type="Gene3D" id="1.10.220.150">
    <property type="entry name" value="Arf GTPase activating protein"/>
    <property type="match status" value="1"/>
</dbReference>
<feature type="domain" description="Arf-GAP" evidence="7">
    <location>
        <begin position="10"/>
        <end position="137"/>
    </location>
</feature>
<organism evidence="8 9">
    <name type="scientific">Sinanodonta woodiana</name>
    <name type="common">Chinese pond mussel</name>
    <name type="synonym">Anodonta woodiana</name>
    <dbReference type="NCBI Taxonomy" id="1069815"/>
    <lineage>
        <taxon>Eukaryota</taxon>
        <taxon>Metazoa</taxon>
        <taxon>Spiralia</taxon>
        <taxon>Lophotrochozoa</taxon>
        <taxon>Mollusca</taxon>
        <taxon>Bivalvia</taxon>
        <taxon>Autobranchia</taxon>
        <taxon>Heteroconchia</taxon>
        <taxon>Palaeoheterodonta</taxon>
        <taxon>Unionida</taxon>
        <taxon>Unionoidea</taxon>
        <taxon>Unionidae</taxon>
        <taxon>Unioninae</taxon>
        <taxon>Sinanodonta</taxon>
    </lineage>
</organism>
<dbReference type="PANTHER" id="PTHR46134">
    <property type="entry name" value="DRONGO, ISOFORM F"/>
    <property type="match status" value="1"/>
</dbReference>
<proteinExistence type="predicted"/>
<dbReference type="SMART" id="SM00105">
    <property type="entry name" value="ArfGap"/>
    <property type="match status" value="1"/>
</dbReference>
<dbReference type="FunFam" id="1.10.220.150:FF:000005">
    <property type="entry name" value="Arf-GAP domain and FG repeat-containing protein 1"/>
    <property type="match status" value="1"/>
</dbReference>
<keyword evidence="9" id="KW-1185">Reference proteome</keyword>
<sequence length="596" mass="60891">MAANKKKQDEKHLKMLRDMVALPNNKECFDCHQRGPTYVNMTTGSYVCTACSGLLRGLNPPHRVKSISMASFTPEEMEFLKCHGNEFCRKVWLGLYDTKAGLEPDSREEQKVKDFMLQKYEKKRYYVAPTEVMKDEARQINEGALNKQPATKPLKALLGENAPRLVVDNQKKNLPPVKAPPVISVNSQSSQVTPQSPGNVSQSSKSSGSTTMDLLGDLGGDPFASSASAHSQPAGGGGFADFGSFGTQFTKQSAAPVSSALGFSSSNPLQPMAPGSTTSVSANGPFSSASSNFHSSHSGDKYAALSSLEDVFSSTSSTSHSTTGNLDWRGTGSSTAPGTAINWGGGSGPSGGSGISWNSQGKTASEGMTSVNWSGSSSSGNTVGCGSSGPNWNISSASVNPTTDAFFSNRLGPPGNPFLSQTVANPFGGAGPTQNSMTGMGVANPFGSAGSQNLFSTAHSAPQQSSGYGQFATPGTAGGFGQFGAAGMVPNTAGGGFGQFGTAGVAMAPSTVSGFGQYNTPASTSAGFGGQFGIQNGGLGTGVAASQGFHGFGGQQVPAYGGGGWGQIPASSSANPFMTAATQQQPARGSSTNPFL</sequence>
<dbReference type="CDD" id="cd08838">
    <property type="entry name" value="ArfGap_AGFG"/>
    <property type="match status" value="1"/>
</dbReference>
<accession>A0ABD3UED4</accession>
<evidence type="ECO:0000259" key="7">
    <source>
        <dbReference type="PROSITE" id="PS50115"/>
    </source>
</evidence>